<dbReference type="InterPro" id="IPR013762">
    <property type="entry name" value="Integrase-like_cat_sf"/>
</dbReference>
<dbReference type="PROSITE" id="PS51898">
    <property type="entry name" value="TYR_RECOMBINASE"/>
    <property type="match status" value="1"/>
</dbReference>
<evidence type="ECO:0000313" key="4">
    <source>
        <dbReference type="Proteomes" id="UP000041882"/>
    </source>
</evidence>
<dbReference type="RefSeq" id="WP_050113119.1">
    <property type="nucleotide sequence ID" value="NZ_CQAW01000003.1"/>
</dbReference>
<evidence type="ECO:0000259" key="2">
    <source>
        <dbReference type="PROSITE" id="PS51898"/>
    </source>
</evidence>
<dbReference type="AlphaFoldDB" id="A0A0T9NUW3"/>
<name>A0A0T9NUW3_9GAMM</name>
<evidence type="ECO:0000313" key="3">
    <source>
        <dbReference type="EMBL" id="CNH31122.1"/>
    </source>
</evidence>
<sequence>MDVRPQGSEEKALICLMTGGRWGNTAGLKGKHVFNKIVNVHLYEKKSGKQISVSISSELFKLIKIQSTGLLFESNPTKTRRILRIMKSDIPDGQTVHILRHTFTTHFIMNGGNIITLQRIPGHSTIQQTMASAHYAPDCCKMP</sequence>
<protein>
    <submittedName>
        <fullName evidence="3">Integrase</fullName>
    </submittedName>
</protein>
<dbReference type="GO" id="GO:0015074">
    <property type="term" value="P:DNA integration"/>
    <property type="evidence" value="ECO:0007669"/>
    <property type="project" value="InterPro"/>
</dbReference>
<dbReference type="Pfam" id="PF00589">
    <property type="entry name" value="Phage_integrase"/>
    <property type="match status" value="1"/>
</dbReference>
<dbReference type="InterPro" id="IPR002104">
    <property type="entry name" value="Integrase_catalytic"/>
</dbReference>
<dbReference type="SUPFAM" id="SSF56349">
    <property type="entry name" value="DNA breaking-rejoining enzymes"/>
    <property type="match status" value="1"/>
</dbReference>
<dbReference type="GO" id="GO:0006310">
    <property type="term" value="P:DNA recombination"/>
    <property type="evidence" value="ECO:0007669"/>
    <property type="project" value="UniProtKB-KW"/>
</dbReference>
<reference evidence="4" key="1">
    <citation type="submission" date="2015-03" db="EMBL/GenBank/DDBJ databases">
        <authorList>
            <consortium name="Pathogen Informatics"/>
            <person name="Murphy D."/>
        </authorList>
    </citation>
    <scope>NUCLEOTIDE SEQUENCE [LARGE SCALE GENOMIC DNA]</scope>
    <source>
        <strain evidence="4">IP6945</strain>
    </source>
</reference>
<dbReference type="EMBL" id="CQAW01000003">
    <property type="protein sequence ID" value="CNH31122.1"/>
    <property type="molecule type" value="Genomic_DNA"/>
</dbReference>
<dbReference type="GO" id="GO:0003677">
    <property type="term" value="F:DNA binding"/>
    <property type="evidence" value="ECO:0007669"/>
    <property type="project" value="InterPro"/>
</dbReference>
<organism evidence="3 4">
    <name type="scientific">Yersinia thracica</name>
    <dbReference type="NCBI Taxonomy" id="2890319"/>
    <lineage>
        <taxon>Bacteria</taxon>
        <taxon>Pseudomonadati</taxon>
        <taxon>Pseudomonadota</taxon>
        <taxon>Gammaproteobacteria</taxon>
        <taxon>Enterobacterales</taxon>
        <taxon>Yersiniaceae</taxon>
        <taxon>Yersinia</taxon>
    </lineage>
</organism>
<dbReference type="InterPro" id="IPR011010">
    <property type="entry name" value="DNA_brk_join_enz"/>
</dbReference>
<dbReference type="Proteomes" id="UP000041882">
    <property type="component" value="Unassembled WGS sequence"/>
</dbReference>
<dbReference type="Gene3D" id="1.10.443.10">
    <property type="entry name" value="Intergrase catalytic core"/>
    <property type="match status" value="1"/>
</dbReference>
<evidence type="ECO:0000256" key="1">
    <source>
        <dbReference type="ARBA" id="ARBA00023172"/>
    </source>
</evidence>
<accession>A0A0T9NUW3</accession>
<keyword evidence="1" id="KW-0233">DNA recombination</keyword>
<proteinExistence type="predicted"/>
<gene>
    <name evidence="3" type="primary">int_2</name>
    <name evidence="3" type="ORF">ERS008472_01144</name>
</gene>
<keyword evidence="4" id="KW-1185">Reference proteome</keyword>
<feature type="domain" description="Tyr recombinase" evidence="2">
    <location>
        <begin position="1"/>
        <end position="143"/>
    </location>
</feature>